<comment type="catalytic activity">
    <reaction evidence="5">
        <text>L-threonyl-[protein] + ATP = O-phospho-L-threonyl-[protein] + ADP + H(+)</text>
        <dbReference type="Rhea" id="RHEA:46608"/>
        <dbReference type="Rhea" id="RHEA-COMP:11060"/>
        <dbReference type="Rhea" id="RHEA-COMP:11605"/>
        <dbReference type="ChEBI" id="CHEBI:15378"/>
        <dbReference type="ChEBI" id="CHEBI:30013"/>
        <dbReference type="ChEBI" id="CHEBI:30616"/>
        <dbReference type="ChEBI" id="CHEBI:61977"/>
        <dbReference type="ChEBI" id="CHEBI:456216"/>
        <dbReference type="EC" id="2.7.11.1"/>
    </reaction>
</comment>
<feature type="chain" id="PRO_5032791139" description="non-specific serine/threonine protein kinase" evidence="8">
    <location>
        <begin position="25"/>
        <end position="549"/>
    </location>
</feature>
<dbReference type="InterPro" id="IPR036426">
    <property type="entry name" value="Bulb-type_lectin_dom_sf"/>
</dbReference>
<dbReference type="Pfam" id="PF01453">
    <property type="entry name" value="B_lectin"/>
    <property type="match status" value="1"/>
</dbReference>
<evidence type="ECO:0000313" key="10">
    <source>
        <dbReference type="EMBL" id="KAF3341743.1"/>
    </source>
</evidence>
<dbReference type="Proteomes" id="UP000623129">
    <property type="component" value="Unassembled WGS sequence"/>
</dbReference>
<evidence type="ECO:0000256" key="2">
    <source>
        <dbReference type="ARBA" id="ARBA00012513"/>
    </source>
</evidence>
<keyword evidence="10" id="KW-0430">Lectin</keyword>
<evidence type="ECO:0000256" key="3">
    <source>
        <dbReference type="ARBA" id="ARBA00022729"/>
    </source>
</evidence>
<dbReference type="GO" id="GO:0030246">
    <property type="term" value="F:carbohydrate binding"/>
    <property type="evidence" value="ECO:0007669"/>
    <property type="project" value="UniProtKB-KW"/>
</dbReference>
<dbReference type="SUPFAM" id="SSF51110">
    <property type="entry name" value="alpha-D-mannose-specific plant lectins"/>
    <property type="match status" value="1"/>
</dbReference>
<accession>A0A833VZD8</accession>
<dbReference type="PANTHER" id="PTHR47976">
    <property type="entry name" value="G-TYPE LECTIN S-RECEPTOR-LIKE SERINE/THREONINE-PROTEIN KINASE SD2-5"/>
    <property type="match status" value="1"/>
</dbReference>
<keyword evidence="10" id="KW-0418">Kinase</keyword>
<dbReference type="Gene3D" id="2.90.10.10">
    <property type="entry name" value="Bulb-type lectin domain"/>
    <property type="match status" value="2"/>
</dbReference>
<dbReference type="EC" id="2.7.11.1" evidence="2"/>
<feature type="domain" description="Bulb-type lectin" evidence="9">
    <location>
        <begin position="29"/>
        <end position="159"/>
    </location>
</feature>
<comment type="subcellular location">
    <subcellularLocation>
        <location evidence="1">Membrane</location>
        <topology evidence="1">Single-pass type I membrane protein</topology>
    </subcellularLocation>
</comment>
<evidence type="ECO:0000256" key="6">
    <source>
        <dbReference type="ARBA" id="ARBA00048679"/>
    </source>
</evidence>
<proteinExistence type="predicted"/>
<keyword evidence="10" id="KW-0808">Transferase</keyword>
<keyword evidence="7" id="KW-0812">Transmembrane</keyword>
<reference evidence="10" key="1">
    <citation type="submission" date="2020-01" db="EMBL/GenBank/DDBJ databases">
        <title>Genome sequence of Kobresia littledalei, the first chromosome-level genome in the family Cyperaceae.</title>
        <authorList>
            <person name="Qu G."/>
        </authorList>
    </citation>
    <scope>NUCLEOTIDE SEQUENCE</scope>
    <source>
        <strain evidence="10">C.B.Clarke</strain>
        <tissue evidence="10">Leaf</tissue>
    </source>
</reference>
<keyword evidence="4 10" id="KW-0675">Receptor</keyword>
<sequence>MAFIRSMFLFLLLAHLFLTAKVAGQAYTGNITESGPTLSPSGPYSYLTSPAGEFAFGFQSLESNSSLFILAIWFNKTSTTQPITWFAQNSSEMAVAAPVLAPAGSTLSLTRTGELILVGPNSETIWSPVPSGADHLALLEQGNLILYDSAESAVWRSFDYPTDTLVPGQSLSEGSTLKSKLTDSDFSSGRFQLEANQDGYLALYLVVESSYLERLWNSTEYTSGMSLVFDSSGLLSYQLANSSSLFNISQSPTQRYYQHATLDPDGVFRVYVYDKNLSDKGANWSVVKELPDNACNLKVDVGSGMCGFNAYCTQSLNSNLPRLNCLCPRNYSFFDTNRPYLGCRPDFALQNCSADEATDFKIVVMPDADWHSGGDYMHFVTNDQGDCTRSCLSDCFCSVAIYSDGGDCWKKKLPLSNGKQGTGEGGKALIKVRVSGGTSQIQPSEPVPGSTTKKNRTNLVVAGAVMLGASLLIIIVAAAIASLYLLRTKRGHENGRIDLLVQGDEEAEADIGRVESFLRVAIWCIQENPTMRPTMHKCHICKSRNKIGC</sequence>
<name>A0A833VZD8_9POAL</name>
<dbReference type="GO" id="GO:0004674">
    <property type="term" value="F:protein serine/threonine kinase activity"/>
    <property type="evidence" value="ECO:0007669"/>
    <property type="project" value="UniProtKB-EC"/>
</dbReference>
<feature type="transmembrane region" description="Helical" evidence="7">
    <location>
        <begin position="459"/>
        <end position="486"/>
    </location>
</feature>
<evidence type="ECO:0000256" key="7">
    <source>
        <dbReference type="SAM" id="Phobius"/>
    </source>
</evidence>
<protein>
    <recommendedName>
        <fullName evidence="2">non-specific serine/threonine protein kinase</fullName>
        <ecNumber evidence="2">2.7.11.1</ecNumber>
    </recommendedName>
</protein>
<organism evidence="10 11">
    <name type="scientific">Carex littledalei</name>
    <dbReference type="NCBI Taxonomy" id="544730"/>
    <lineage>
        <taxon>Eukaryota</taxon>
        <taxon>Viridiplantae</taxon>
        <taxon>Streptophyta</taxon>
        <taxon>Embryophyta</taxon>
        <taxon>Tracheophyta</taxon>
        <taxon>Spermatophyta</taxon>
        <taxon>Magnoliopsida</taxon>
        <taxon>Liliopsida</taxon>
        <taxon>Poales</taxon>
        <taxon>Cyperaceae</taxon>
        <taxon>Cyperoideae</taxon>
        <taxon>Cariceae</taxon>
        <taxon>Carex</taxon>
        <taxon>Carex subgen. Euthyceras</taxon>
    </lineage>
</organism>
<dbReference type="OrthoDB" id="1930390at2759"/>
<evidence type="ECO:0000256" key="5">
    <source>
        <dbReference type="ARBA" id="ARBA00047899"/>
    </source>
</evidence>
<dbReference type="GO" id="GO:0016020">
    <property type="term" value="C:membrane"/>
    <property type="evidence" value="ECO:0007669"/>
    <property type="project" value="UniProtKB-SubCell"/>
</dbReference>
<evidence type="ECO:0000256" key="8">
    <source>
        <dbReference type="SAM" id="SignalP"/>
    </source>
</evidence>
<evidence type="ECO:0000256" key="1">
    <source>
        <dbReference type="ARBA" id="ARBA00004479"/>
    </source>
</evidence>
<dbReference type="EMBL" id="SWLB01000001">
    <property type="protein sequence ID" value="KAF3341743.1"/>
    <property type="molecule type" value="Genomic_DNA"/>
</dbReference>
<feature type="signal peptide" evidence="8">
    <location>
        <begin position="1"/>
        <end position="24"/>
    </location>
</feature>
<dbReference type="PROSITE" id="PS50927">
    <property type="entry name" value="BULB_LECTIN"/>
    <property type="match status" value="1"/>
</dbReference>
<dbReference type="PANTHER" id="PTHR47976:SF108">
    <property type="entry name" value="G-TYPE LECTIN S-RECEPTOR-LIKE SERINE_THREONINE-PROTEIN KINASE LECRK1"/>
    <property type="match status" value="1"/>
</dbReference>
<dbReference type="GO" id="GO:0051707">
    <property type="term" value="P:response to other organism"/>
    <property type="evidence" value="ECO:0007669"/>
    <property type="project" value="UniProtKB-ARBA"/>
</dbReference>
<keyword evidence="7" id="KW-1133">Transmembrane helix</keyword>
<dbReference type="SMART" id="SM00108">
    <property type="entry name" value="B_lectin"/>
    <property type="match status" value="1"/>
</dbReference>
<dbReference type="AlphaFoldDB" id="A0A833VZD8"/>
<evidence type="ECO:0000256" key="4">
    <source>
        <dbReference type="ARBA" id="ARBA00023170"/>
    </source>
</evidence>
<keyword evidence="7" id="KW-0472">Membrane</keyword>
<evidence type="ECO:0000313" key="11">
    <source>
        <dbReference type="Proteomes" id="UP000623129"/>
    </source>
</evidence>
<keyword evidence="11" id="KW-1185">Reference proteome</keyword>
<dbReference type="InterPro" id="IPR001480">
    <property type="entry name" value="Bulb-type_lectin_dom"/>
</dbReference>
<comment type="caution">
    <text evidence="10">The sequence shown here is derived from an EMBL/GenBank/DDBJ whole genome shotgun (WGS) entry which is preliminary data.</text>
</comment>
<keyword evidence="3 8" id="KW-0732">Signal</keyword>
<dbReference type="InterPro" id="IPR051343">
    <property type="entry name" value="G-type_lectin_kinases/EP1-like"/>
</dbReference>
<gene>
    <name evidence="10" type="ORF">FCM35_KLT00381</name>
</gene>
<comment type="catalytic activity">
    <reaction evidence="6">
        <text>L-seryl-[protein] + ATP = O-phospho-L-seryl-[protein] + ADP + H(+)</text>
        <dbReference type="Rhea" id="RHEA:17989"/>
        <dbReference type="Rhea" id="RHEA-COMP:9863"/>
        <dbReference type="Rhea" id="RHEA-COMP:11604"/>
        <dbReference type="ChEBI" id="CHEBI:15378"/>
        <dbReference type="ChEBI" id="CHEBI:29999"/>
        <dbReference type="ChEBI" id="CHEBI:30616"/>
        <dbReference type="ChEBI" id="CHEBI:83421"/>
        <dbReference type="ChEBI" id="CHEBI:456216"/>
        <dbReference type="EC" id="2.7.11.1"/>
    </reaction>
</comment>
<evidence type="ECO:0000259" key="9">
    <source>
        <dbReference type="PROSITE" id="PS50927"/>
    </source>
</evidence>